<name>A0A0F9H1C6_9ZZZZ</name>
<accession>A0A0F9H1C6</accession>
<protein>
    <submittedName>
        <fullName evidence="2">Uncharacterized protein</fullName>
    </submittedName>
</protein>
<comment type="caution">
    <text evidence="2">The sequence shown here is derived from an EMBL/GenBank/DDBJ whole genome shotgun (WGS) entry which is preliminary data.</text>
</comment>
<sequence length="47" mass="5190">MNNTISGFVTGLFMGAALSLTGGWFFGTSVLRKTLREHDNERRPSTD</sequence>
<proteinExistence type="predicted"/>
<evidence type="ECO:0000256" key="1">
    <source>
        <dbReference type="SAM" id="Phobius"/>
    </source>
</evidence>
<keyword evidence="1" id="KW-0812">Transmembrane</keyword>
<evidence type="ECO:0000313" key="2">
    <source>
        <dbReference type="EMBL" id="KKL69127.1"/>
    </source>
</evidence>
<keyword evidence="1" id="KW-0472">Membrane</keyword>
<feature type="non-terminal residue" evidence="2">
    <location>
        <position position="47"/>
    </location>
</feature>
<gene>
    <name evidence="2" type="ORF">LCGC14_2118090</name>
</gene>
<dbReference type="AlphaFoldDB" id="A0A0F9H1C6"/>
<keyword evidence="1" id="KW-1133">Transmembrane helix</keyword>
<reference evidence="2" key="1">
    <citation type="journal article" date="2015" name="Nature">
        <title>Complex archaea that bridge the gap between prokaryotes and eukaryotes.</title>
        <authorList>
            <person name="Spang A."/>
            <person name="Saw J.H."/>
            <person name="Jorgensen S.L."/>
            <person name="Zaremba-Niedzwiedzka K."/>
            <person name="Martijn J."/>
            <person name="Lind A.E."/>
            <person name="van Eijk R."/>
            <person name="Schleper C."/>
            <person name="Guy L."/>
            <person name="Ettema T.J."/>
        </authorList>
    </citation>
    <scope>NUCLEOTIDE SEQUENCE</scope>
</reference>
<feature type="transmembrane region" description="Helical" evidence="1">
    <location>
        <begin position="6"/>
        <end position="26"/>
    </location>
</feature>
<organism evidence="2">
    <name type="scientific">marine sediment metagenome</name>
    <dbReference type="NCBI Taxonomy" id="412755"/>
    <lineage>
        <taxon>unclassified sequences</taxon>
        <taxon>metagenomes</taxon>
        <taxon>ecological metagenomes</taxon>
    </lineage>
</organism>
<dbReference type="EMBL" id="LAZR01026313">
    <property type="protein sequence ID" value="KKL69127.1"/>
    <property type="molecule type" value="Genomic_DNA"/>
</dbReference>